<dbReference type="EMBL" id="NEXC01000144">
    <property type="protein sequence ID" value="PSN81816.1"/>
    <property type="molecule type" value="Genomic_DNA"/>
</dbReference>
<accession>A0A2R6A5Y8</accession>
<dbReference type="GO" id="GO:0005737">
    <property type="term" value="C:cytoplasm"/>
    <property type="evidence" value="ECO:0007669"/>
    <property type="project" value="TreeGrafter"/>
</dbReference>
<keyword evidence="5 8" id="KW-0680">Restriction system</keyword>
<evidence type="ECO:0000313" key="11">
    <source>
        <dbReference type="Proteomes" id="UP000240880"/>
    </source>
</evidence>
<keyword evidence="2 8" id="KW-0489">Methyltransferase</keyword>
<reference evidence="10 11" key="1">
    <citation type="submission" date="2017-04" db="EMBL/GenBank/DDBJ databases">
        <title>Novel microbial lineages endemic to geothermal iron-oxide mats fill important gaps in the evolutionary history of Archaea.</title>
        <authorList>
            <person name="Jay Z.J."/>
            <person name="Beam J.P."/>
            <person name="Dlakic M."/>
            <person name="Rusch D.B."/>
            <person name="Kozubal M.A."/>
            <person name="Inskeep W.P."/>
        </authorList>
    </citation>
    <scope>NUCLEOTIDE SEQUENCE [LARGE SCALE GENOMIC DNA]</scope>
    <source>
        <strain evidence="10">OSP_D</strain>
    </source>
</reference>
<dbReference type="GO" id="GO:0008170">
    <property type="term" value="F:N-methyltransferase activity"/>
    <property type="evidence" value="ECO:0007669"/>
    <property type="project" value="InterPro"/>
</dbReference>
<sequence length="445" mass="50935">MRRVDFKKNSKKSVRLSAYRGKRKLTEFLGLKEDSIDWTGIQEDTRYFTHGLHPYPARMPPHISRRLIRMYSKNQEDLVLDPFCGSGGVLVEAMLYDRMAIGVDLNPLAVLIAKVKTTPLNPETLYKVKYKLLEGAAQRLKSSNYEVPNIKNLDYWFKPEAVAGLAAIKEELEELSLMEEVADFFRVCFSLTVRETSNLRKGEFKLYRRSVAELEKFKPDPLKTFSEIVSENIQRMADFYFEMLKHPKGKARVFKGDTRNLLELGVVDKGSVDLVVTSPPYGDSHTTVAYGQFSRFSLLWLGFPEQEAYSVDSKSLGGRVLKKEKNLGSATLDLVLSKIDQVDQSRAKEVYSYFYDADVSLEQVAKSLREGAYCCYVIANRTVRRVKVPTDQIFVELAQKYGLKHVVTFRREIPNKYIPHVNAPENVRGFKGETMTKESIVVWKA</sequence>
<dbReference type="Pfam" id="PF01555">
    <property type="entry name" value="N6_N4_Mtase"/>
    <property type="match status" value="1"/>
</dbReference>
<keyword evidence="3" id="KW-0808">Transferase</keyword>
<dbReference type="PANTHER" id="PTHR13370:SF3">
    <property type="entry name" value="TRNA (GUANINE(10)-N2)-METHYLTRANSFERASE HOMOLOG"/>
    <property type="match status" value="1"/>
</dbReference>
<evidence type="ECO:0000256" key="7">
    <source>
        <dbReference type="ARBA" id="ARBA00049120"/>
    </source>
</evidence>
<dbReference type="Proteomes" id="UP000240880">
    <property type="component" value="Unassembled WGS sequence"/>
</dbReference>
<feature type="domain" description="DNA methylase N-4/N-6" evidence="9">
    <location>
        <begin position="38"/>
        <end position="114"/>
    </location>
</feature>
<dbReference type="EC" id="2.1.1.113" evidence="8"/>
<dbReference type="GO" id="GO:0032259">
    <property type="term" value="P:methylation"/>
    <property type="evidence" value="ECO:0007669"/>
    <property type="project" value="UniProtKB-KW"/>
</dbReference>
<evidence type="ECO:0000256" key="5">
    <source>
        <dbReference type="ARBA" id="ARBA00022747"/>
    </source>
</evidence>
<gene>
    <name evidence="10" type="ORF">B9Q01_09990</name>
</gene>
<evidence type="ECO:0000256" key="1">
    <source>
        <dbReference type="ARBA" id="ARBA00010203"/>
    </source>
</evidence>
<dbReference type="InterPro" id="IPR001091">
    <property type="entry name" value="RM_Methyltransferase"/>
</dbReference>
<evidence type="ECO:0000313" key="10">
    <source>
        <dbReference type="EMBL" id="PSN81816.1"/>
    </source>
</evidence>
<comment type="catalytic activity">
    <reaction evidence="7 8">
        <text>a 2'-deoxycytidine in DNA + S-adenosyl-L-methionine = an N(4)-methyl-2'-deoxycytidine in DNA + S-adenosyl-L-homocysteine + H(+)</text>
        <dbReference type="Rhea" id="RHEA:16857"/>
        <dbReference type="Rhea" id="RHEA-COMP:11369"/>
        <dbReference type="Rhea" id="RHEA-COMP:13674"/>
        <dbReference type="ChEBI" id="CHEBI:15378"/>
        <dbReference type="ChEBI" id="CHEBI:57856"/>
        <dbReference type="ChEBI" id="CHEBI:59789"/>
        <dbReference type="ChEBI" id="CHEBI:85452"/>
        <dbReference type="ChEBI" id="CHEBI:137933"/>
        <dbReference type="EC" id="2.1.1.113"/>
    </reaction>
</comment>
<evidence type="ECO:0000256" key="4">
    <source>
        <dbReference type="ARBA" id="ARBA00022691"/>
    </source>
</evidence>
<dbReference type="PROSITE" id="PS00093">
    <property type="entry name" value="N4_MTASE"/>
    <property type="match status" value="1"/>
</dbReference>
<proteinExistence type="inferred from homology"/>
<dbReference type="SUPFAM" id="SSF53335">
    <property type="entry name" value="S-adenosyl-L-methionine-dependent methyltransferases"/>
    <property type="match status" value="3"/>
</dbReference>
<dbReference type="GO" id="GO:0003677">
    <property type="term" value="F:DNA binding"/>
    <property type="evidence" value="ECO:0007669"/>
    <property type="project" value="UniProtKB-KW"/>
</dbReference>
<keyword evidence="4 8" id="KW-0949">S-adenosyl-L-methionine</keyword>
<dbReference type="InterPro" id="IPR017985">
    <property type="entry name" value="MeTrfase_CN4_CS"/>
</dbReference>
<dbReference type="PRINTS" id="PR00508">
    <property type="entry name" value="S21N4MTFRASE"/>
</dbReference>
<evidence type="ECO:0000259" key="9">
    <source>
        <dbReference type="Pfam" id="PF01555"/>
    </source>
</evidence>
<protein>
    <recommendedName>
        <fullName evidence="8">Type II methyltransferase</fullName>
        <ecNumber evidence="8">2.1.1.113</ecNumber>
    </recommendedName>
    <alternativeName>
        <fullName evidence="8">N-4 cytosine-specific methyltransferase</fullName>
    </alternativeName>
</protein>
<dbReference type="Gene3D" id="3.40.50.150">
    <property type="entry name" value="Vaccinia Virus protein VP39"/>
    <property type="match status" value="2"/>
</dbReference>
<evidence type="ECO:0000256" key="6">
    <source>
        <dbReference type="ARBA" id="ARBA00023125"/>
    </source>
</evidence>
<dbReference type="PANTHER" id="PTHR13370">
    <property type="entry name" value="RNA METHYLASE-RELATED"/>
    <property type="match status" value="1"/>
</dbReference>
<comment type="similarity">
    <text evidence="1">Belongs to the N(4)/N(6)-methyltransferase family. N(4) subfamily.</text>
</comment>
<evidence type="ECO:0000256" key="3">
    <source>
        <dbReference type="ARBA" id="ARBA00022679"/>
    </source>
</evidence>
<comment type="caution">
    <text evidence="10">The sequence shown here is derived from an EMBL/GenBank/DDBJ whole genome shotgun (WGS) entry which is preliminary data.</text>
</comment>
<dbReference type="GO" id="GO:0015667">
    <property type="term" value="F:site-specific DNA-methyltransferase (cytosine-N4-specific) activity"/>
    <property type="evidence" value="ECO:0007669"/>
    <property type="project" value="UniProtKB-EC"/>
</dbReference>
<dbReference type="InterPro" id="IPR002941">
    <property type="entry name" value="DNA_methylase_N4/N6"/>
</dbReference>
<dbReference type="AlphaFoldDB" id="A0A2R6A5Y8"/>
<organism evidence="10 11">
    <name type="scientific">Candidatus Marsarchaeota G1 archaeon OSP_D</name>
    <dbReference type="NCBI Taxonomy" id="1978155"/>
    <lineage>
        <taxon>Archaea</taxon>
        <taxon>Candidatus Marsarchaeota</taxon>
        <taxon>Candidatus Marsarchaeota group 1</taxon>
    </lineage>
</organism>
<dbReference type="GO" id="GO:0009307">
    <property type="term" value="P:DNA restriction-modification system"/>
    <property type="evidence" value="ECO:0007669"/>
    <property type="project" value="UniProtKB-KW"/>
</dbReference>
<evidence type="ECO:0000256" key="2">
    <source>
        <dbReference type="ARBA" id="ARBA00022603"/>
    </source>
</evidence>
<evidence type="ECO:0000256" key="8">
    <source>
        <dbReference type="RuleBase" id="RU362026"/>
    </source>
</evidence>
<keyword evidence="6" id="KW-0238">DNA-binding</keyword>
<name>A0A2R6A5Y8_9ARCH</name>
<dbReference type="InterPro" id="IPR029063">
    <property type="entry name" value="SAM-dependent_MTases_sf"/>
</dbReference>